<evidence type="ECO:0000313" key="3">
    <source>
        <dbReference type="Proteomes" id="UP000576082"/>
    </source>
</evidence>
<gene>
    <name evidence="2" type="ORF">HHU12_13560</name>
</gene>
<name>A0A7X9X9Q2_9BACT</name>
<accession>A0A7X9X9Q2</accession>
<dbReference type="PROSITE" id="PS50853">
    <property type="entry name" value="FN3"/>
    <property type="match status" value="1"/>
</dbReference>
<dbReference type="SUPFAM" id="SSF49265">
    <property type="entry name" value="Fibronectin type III"/>
    <property type="match status" value="1"/>
</dbReference>
<dbReference type="InterPro" id="IPR003961">
    <property type="entry name" value="FN3_dom"/>
</dbReference>
<dbReference type="RefSeq" id="WP_169657282.1">
    <property type="nucleotide sequence ID" value="NZ_JABANE010000033.1"/>
</dbReference>
<keyword evidence="3" id="KW-1185">Reference proteome</keyword>
<dbReference type="EMBL" id="JABANE010000033">
    <property type="protein sequence ID" value="NME68995.1"/>
    <property type="molecule type" value="Genomic_DNA"/>
</dbReference>
<reference evidence="2 3" key="1">
    <citation type="submission" date="2020-04" db="EMBL/GenBank/DDBJ databases">
        <title>Flammeovirga sp. SR4, a novel species isolated from seawater.</title>
        <authorList>
            <person name="Wang X."/>
        </authorList>
    </citation>
    <scope>NUCLEOTIDE SEQUENCE [LARGE SCALE GENOMIC DNA]</scope>
    <source>
        <strain evidence="2 3">ATCC 23126</strain>
    </source>
</reference>
<protein>
    <submittedName>
        <fullName evidence="2">Fibronectin type III domain-containing protein</fullName>
    </submittedName>
</protein>
<dbReference type="Gene3D" id="2.60.40.10">
    <property type="entry name" value="Immunoglobulins"/>
    <property type="match status" value="1"/>
</dbReference>
<evidence type="ECO:0000313" key="2">
    <source>
        <dbReference type="EMBL" id="NME68995.1"/>
    </source>
</evidence>
<dbReference type="CDD" id="cd00063">
    <property type="entry name" value="FN3"/>
    <property type="match status" value="1"/>
</dbReference>
<dbReference type="InterPro" id="IPR036116">
    <property type="entry name" value="FN3_sf"/>
</dbReference>
<evidence type="ECO:0000259" key="1">
    <source>
        <dbReference type="PROSITE" id="PS50853"/>
    </source>
</evidence>
<proteinExistence type="predicted"/>
<dbReference type="AlphaFoldDB" id="A0A7X9X9Q2"/>
<sequence length="926" mass="104271">MKRKFTTSEGQNILDLVLTVEGSIEGLPFFLDRNPHINPNGLVPAGTEVILDTENQERAEVVNYLSSRNIRVNTGDIEIPSPPSGLSAIPTPSEIGSITLNWYDNSQGLYAFEIWRRKKGALDFLLVYESEIGETTWRNDNLDHGTTYEYKVRVKGFAGAVEFSNIAEATTPKADLEIRNTNSSKLVATGTNFVWDHRAGISYLFALSGKDKINSISACDAGVNGVIDLSSNNWLNLVYICFKNALNPDIRLGNWVNQTGVTLDVENAFYEPSDFERMLAEIERVNDPNIVISGRTFNAGIVLVDLDDNPTMQGRIDALTVLGWTIKIVNYKLLSATIGERTYVDFSNRVTANSGAELWFVNSRRVVGDIQLENGDIVELYHSSVLNTSLINLNSCSISKFSPSEILQESSITVELNFNQVLSSQILQEITVISGSMKIQKFDFFEELNNDNFNNCIQLYQDTGILVLLPYAEFINDEDYAHNTTTYYRSLGYPYPKFIEDTTNTIWSTGGGAPFMSVGKVRILELNYDRVIAGTNEYRLLGVTNIPVKDFTILQRFCDSLKSYVNARITNKVSPNKILQLNSIETRLTFTPSSASYVLPDFKDNVFTQLISNGSNVDLLQNNLPNNIERVQMSLMWVSGPQMSLARTYNNLKYLTHSNYTIGRGTFSSKLEITADQPQLQYIDANLRVKQNVSLPSFEYFPRTSEIDSLGRLNLASCDGGDCILVNTGLKRAFINYWRGATGKEIDYNFIFPTTIEQVRINLCRGYEHGIEFLKQPNMQFAYFSGILGGAYSVVPTENFIQNIINDASQNNSAIVKQLYIWDSSDGWIGSRQNRNSYQPYNTDFSAVTAKKWAVYFTPNDDVDPANLGFSPWTVLHYVRRDPSGREFWKYTSRSLNTTIDGVLITKIWREKGTINFTDEEPVITL</sequence>
<feature type="domain" description="Fibronectin type-III" evidence="1">
    <location>
        <begin position="82"/>
        <end position="174"/>
    </location>
</feature>
<dbReference type="InterPro" id="IPR013783">
    <property type="entry name" value="Ig-like_fold"/>
</dbReference>
<organism evidence="2 3">
    <name type="scientific">Flammeovirga aprica JL-4</name>
    <dbReference type="NCBI Taxonomy" id="694437"/>
    <lineage>
        <taxon>Bacteria</taxon>
        <taxon>Pseudomonadati</taxon>
        <taxon>Bacteroidota</taxon>
        <taxon>Cytophagia</taxon>
        <taxon>Cytophagales</taxon>
        <taxon>Flammeovirgaceae</taxon>
        <taxon>Flammeovirga</taxon>
    </lineage>
</organism>
<dbReference type="Proteomes" id="UP000576082">
    <property type="component" value="Unassembled WGS sequence"/>
</dbReference>
<comment type="caution">
    <text evidence="2">The sequence shown here is derived from an EMBL/GenBank/DDBJ whole genome shotgun (WGS) entry which is preliminary data.</text>
</comment>